<protein>
    <recommendedName>
        <fullName evidence="5">Secreted protein</fullName>
    </recommendedName>
</protein>
<evidence type="ECO:0008006" key="5">
    <source>
        <dbReference type="Google" id="ProtNLM"/>
    </source>
</evidence>
<dbReference type="EMBL" id="JAIWYP010000011">
    <property type="protein sequence ID" value="KAH3740559.1"/>
    <property type="molecule type" value="Genomic_DNA"/>
</dbReference>
<dbReference type="AlphaFoldDB" id="A0A9D4I198"/>
<sequence>MASFALCGMLLGIIVDPDVKTNVQPHVRTECEWACAPKPNNATIKALVLATAVLKPTRINKTLLSQ</sequence>
<name>A0A9D4I198_DREPO</name>
<accession>A0A9D4I198</accession>
<evidence type="ECO:0000313" key="3">
    <source>
        <dbReference type="EMBL" id="KAH3740559.1"/>
    </source>
</evidence>
<reference evidence="3" key="1">
    <citation type="journal article" date="2019" name="bioRxiv">
        <title>The Genome of the Zebra Mussel, Dreissena polymorpha: A Resource for Invasive Species Research.</title>
        <authorList>
            <person name="McCartney M.A."/>
            <person name="Auch B."/>
            <person name="Kono T."/>
            <person name="Mallez S."/>
            <person name="Zhang Y."/>
            <person name="Obille A."/>
            <person name="Becker A."/>
            <person name="Abrahante J.E."/>
            <person name="Garbe J."/>
            <person name="Badalamenti J.P."/>
            <person name="Herman A."/>
            <person name="Mangelson H."/>
            <person name="Liachko I."/>
            <person name="Sullivan S."/>
            <person name="Sone E.D."/>
            <person name="Koren S."/>
            <person name="Silverstein K.A.T."/>
            <person name="Beckman K.B."/>
            <person name="Gohl D.M."/>
        </authorList>
    </citation>
    <scope>NUCLEOTIDE SEQUENCE</scope>
    <source>
        <strain evidence="3">Duluth1</strain>
        <tissue evidence="3">Whole animal</tissue>
    </source>
</reference>
<evidence type="ECO:0000256" key="1">
    <source>
        <dbReference type="SAM" id="SignalP"/>
    </source>
</evidence>
<keyword evidence="4" id="KW-1185">Reference proteome</keyword>
<keyword evidence="1" id="KW-0732">Signal</keyword>
<evidence type="ECO:0000313" key="4">
    <source>
        <dbReference type="Proteomes" id="UP000828390"/>
    </source>
</evidence>
<dbReference type="EMBL" id="JAIWYP010000011">
    <property type="protein sequence ID" value="KAH3740541.1"/>
    <property type="molecule type" value="Genomic_DNA"/>
</dbReference>
<feature type="chain" id="PRO_5040045470" description="Secreted protein" evidence="1">
    <location>
        <begin position="22"/>
        <end position="66"/>
    </location>
</feature>
<evidence type="ECO:0000313" key="2">
    <source>
        <dbReference type="EMBL" id="KAH3740541.1"/>
    </source>
</evidence>
<dbReference type="Proteomes" id="UP000828390">
    <property type="component" value="Unassembled WGS sequence"/>
</dbReference>
<comment type="caution">
    <text evidence="3">The sequence shown here is derived from an EMBL/GenBank/DDBJ whole genome shotgun (WGS) entry which is preliminary data.</text>
</comment>
<gene>
    <name evidence="2" type="ORF">DPMN_047247</name>
    <name evidence="3" type="ORF">DPMN_047265</name>
</gene>
<reference evidence="3" key="2">
    <citation type="submission" date="2020-11" db="EMBL/GenBank/DDBJ databases">
        <authorList>
            <person name="McCartney M.A."/>
            <person name="Auch B."/>
            <person name="Kono T."/>
            <person name="Mallez S."/>
            <person name="Becker A."/>
            <person name="Gohl D.M."/>
            <person name="Silverstein K.A.T."/>
            <person name="Koren S."/>
            <person name="Bechman K.B."/>
            <person name="Herman A."/>
            <person name="Abrahante J.E."/>
            <person name="Garbe J."/>
        </authorList>
    </citation>
    <scope>NUCLEOTIDE SEQUENCE</scope>
    <source>
        <strain evidence="3">Duluth1</strain>
        <tissue evidence="3">Whole animal</tissue>
    </source>
</reference>
<feature type="signal peptide" evidence="1">
    <location>
        <begin position="1"/>
        <end position="21"/>
    </location>
</feature>
<organism evidence="3 4">
    <name type="scientific">Dreissena polymorpha</name>
    <name type="common">Zebra mussel</name>
    <name type="synonym">Mytilus polymorpha</name>
    <dbReference type="NCBI Taxonomy" id="45954"/>
    <lineage>
        <taxon>Eukaryota</taxon>
        <taxon>Metazoa</taxon>
        <taxon>Spiralia</taxon>
        <taxon>Lophotrochozoa</taxon>
        <taxon>Mollusca</taxon>
        <taxon>Bivalvia</taxon>
        <taxon>Autobranchia</taxon>
        <taxon>Heteroconchia</taxon>
        <taxon>Euheterodonta</taxon>
        <taxon>Imparidentia</taxon>
        <taxon>Neoheterodontei</taxon>
        <taxon>Myida</taxon>
        <taxon>Dreissenoidea</taxon>
        <taxon>Dreissenidae</taxon>
        <taxon>Dreissena</taxon>
    </lineage>
</organism>
<proteinExistence type="predicted"/>